<gene>
    <name evidence="1" type="ORF">AB1Y20_008555</name>
</gene>
<accession>A0AB34IRV1</accession>
<sequence length="186" mass="21089">MPVERRDMLLTFVEQNILLDAMRARELPRICIHRTFQNIVINSPTAMAALYVHSQEVLQEQLDRAAAYHGHSRQLGVLHFACMRSGSNRGVEASYHLLTKDCRVLRDAVLIPAGHDINGECTFALGGMRLECDTLLLVLNLLNARDRSSMLQVCSSIRKAWNAYQNLRSAELYFGVELRETTFRAS</sequence>
<evidence type="ECO:0000313" key="1">
    <source>
        <dbReference type="EMBL" id="KAL1504780.1"/>
    </source>
</evidence>
<name>A0AB34IRV1_PRYPA</name>
<dbReference type="AlphaFoldDB" id="A0AB34IRV1"/>
<reference evidence="1 2" key="1">
    <citation type="journal article" date="2024" name="Science">
        <title>Giant polyketide synthase enzymes in the biosynthesis of giant marine polyether toxins.</title>
        <authorList>
            <person name="Fallon T.R."/>
            <person name="Shende V.V."/>
            <person name="Wierzbicki I.H."/>
            <person name="Pendleton A.L."/>
            <person name="Watervoot N.F."/>
            <person name="Auber R.P."/>
            <person name="Gonzalez D.J."/>
            <person name="Wisecaver J.H."/>
            <person name="Moore B.S."/>
        </authorList>
    </citation>
    <scope>NUCLEOTIDE SEQUENCE [LARGE SCALE GENOMIC DNA]</scope>
    <source>
        <strain evidence="1 2">12B1</strain>
    </source>
</reference>
<dbReference type="Proteomes" id="UP001515480">
    <property type="component" value="Unassembled WGS sequence"/>
</dbReference>
<proteinExistence type="predicted"/>
<organism evidence="1 2">
    <name type="scientific">Prymnesium parvum</name>
    <name type="common">Toxic golden alga</name>
    <dbReference type="NCBI Taxonomy" id="97485"/>
    <lineage>
        <taxon>Eukaryota</taxon>
        <taxon>Haptista</taxon>
        <taxon>Haptophyta</taxon>
        <taxon>Prymnesiophyceae</taxon>
        <taxon>Prymnesiales</taxon>
        <taxon>Prymnesiaceae</taxon>
        <taxon>Prymnesium</taxon>
    </lineage>
</organism>
<keyword evidence="2" id="KW-1185">Reference proteome</keyword>
<dbReference type="EMBL" id="JBGBPQ010000019">
    <property type="protein sequence ID" value="KAL1504780.1"/>
    <property type="molecule type" value="Genomic_DNA"/>
</dbReference>
<comment type="caution">
    <text evidence="1">The sequence shown here is derived from an EMBL/GenBank/DDBJ whole genome shotgun (WGS) entry which is preliminary data.</text>
</comment>
<protein>
    <submittedName>
        <fullName evidence="1">Uncharacterized protein</fullName>
    </submittedName>
</protein>
<evidence type="ECO:0000313" key="2">
    <source>
        <dbReference type="Proteomes" id="UP001515480"/>
    </source>
</evidence>